<gene>
    <name evidence="1" type="ORF">AZOBR_200019</name>
</gene>
<sequence length="164" mass="17951">MHMTLSTTQIGRIGENIVGAQLMLASAGRLSPFVPLADDGGVDLLLHDKVTGCSVTVQVKGRVAKDDSALGYVQFDVRTSTFRDGPDMFLLAVLLDMQQGSVQRAWLIPMAELPAVSMRKTEKLAITPSPSSASKDRYTPYRCQDMREVAERLIDHLDRTGVES</sequence>
<protein>
    <submittedName>
        <fullName evidence="1">Uncharacterized protein</fullName>
    </submittedName>
</protein>
<dbReference type="KEGG" id="abs:AZOBR_200019"/>
<dbReference type="Proteomes" id="UP000007319">
    <property type="component" value="Chromosome"/>
</dbReference>
<proteinExistence type="predicted"/>
<evidence type="ECO:0000313" key="1">
    <source>
        <dbReference type="EMBL" id="CCC99314.1"/>
    </source>
</evidence>
<dbReference type="InterPro" id="IPR011856">
    <property type="entry name" value="tRNA_endonuc-like_dom_sf"/>
</dbReference>
<dbReference type="EMBL" id="HE577327">
    <property type="protein sequence ID" value="CCC99314.1"/>
    <property type="molecule type" value="Genomic_DNA"/>
</dbReference>
<reference evidence="1 2" key="1">
    <citation type="journal article" date="2011" name="PLoS Genet.">
        <title>Azospirillum genomes reveal transition of bacteria from aquatic to terrestrial environments.</title>
        <authorList>
            <person name="Wisniewski-Dye F."/>
            <person name="Borziak K."/>
            <person name="Khalsa-Moyers G."/>
            <person name="Alexandre G."/>
            <person name="Sukharnikov L.O."/>
            <person name="Wuichet K."/>
            <person name="Hurst G.B."/>
            <person name="McDonald W.H."/>
            <person name="Robertson J.S."/>
            <person name="Barbe V."/>
            <person name="Calteau A."/>
            <person name="Rouy Z."/>
            <person name="Mangenot S."/>
            <person name="Prigent-Combaret C."/>
            <person name="Normand P."/>
            <person name="Boyer M."/>
            <person name="Siguier P."/>
            <person name="Dessaux Y."/>
            <person name="Elmerich C."/>
            <person name="Condemine G."/>
            <person name="Krishnen G."/>
            <person name="Kennedy I."/>
            <person name="Paterson A.H."/>
            <person name="Gonzalez V."/>
            <person name="Mavingui P."/>
            <person name="Zhulin I.B."/>
        </authorList>
    </citation>
    <scope>NUCLEOTIDE SEQUENCE [LARGE SCALE GENOMIC DNA]</scope>
    <source>
        <strain evidence="1 2">Sp245</strain>
    </source>
</reference>
<name>A0A9P1JT71_9PROT</name>
<dbReference type="Gene3D" id="3.40.1350.10">
    <property type="match status" value="1"/>
</dbReference>
<keyword evidence="2" id="KW-1185">Reference proteome</keyword>
<dbReference type="GO" id="GO:0003676">
    <property type="term" value="F:nucleic acid binding"/>
    <property type="evidence" value="ECO:0007669"/>
    <property type="project" value="InterPro"/>
</dbReference>
<evidence type="ECO:0000313" key="2">
    <source>
        <dbReference type="Proteomes" id="UP000007319"/>
    </source>
</evidence>
<dbReference type="AlphaFoldDB" id="A0A9P1JT71"/>
<organism evidence="1 2">
    <name type="scientific">Azospirillum baldaniorum</name>
    <dbReference type="NCBI Taxonomy" id="1064539"/>
    <lineage>
        <taxon>Bacteria</taxon>
        <taxon>Pseudomonadati</taxon>
        <taxon>Pseudomonadota</taxon>
        <taxon>Alphaproteobacteria</taxon>
        <taxon>Rhodospirillales</taxon>
        <taxon>Azospirillaceae</taxon>
        <taxon>Azospirillum</taxon>
    </lineage>
</organism>
<accession>A0A9P1JT71</accession>